<evidence type="ECO:0000256" key="4">
    <source>
        <dbReference type="ARBA" id="ARBA00022529"/>
    </source>
</evidence>
<keyword evidence="6" id="KW-0044">Antibiotic</keyword>
<name>A0AAS0_RANAM</name>
<dbReference type="Pfam" id="PF08023">
    <property type="entry name" value="Antimicrobial_2"/>
    <property type="match status" value="1"/>
</dbReference>
<dbReference type="GO" id="GO:0005576">
    <property type="term" value="C:extracellular region"/>
    <property type="evidence" value="ECO:0007669"/>
    <property type="project" value="UniProtKB-SubCell"/>
</dbReference>
<dbReference type="AlphaFoldDB" id="A0AAS0"/>
<evidence type="ECO:0000313" key="11">
    <source>
        <dbReference type="EMBL" id="CAJ80863.1"/>
    </source>
</evidence>
<evidence type="ECO:0000256" key="1">
    <source>
        <dbReference type="ARBA" id="ARBA00004613"/>
    </source>
</evidence>
<keyword evidence="4" id="KW-0929">Antimicrobial</keyword>
<reference evidence="11" key="1">
    <citation type="journal article" date="2006" name="Peptides">
        <title>Components of the peptidome and transcriptome persist in lin wa pi: the dried skin of the Heilongjiang brown frog (Rana amurensis) as used in traditional Chinese medicine.</title>
        <authorList>
            <person name="Zhou M."/>
            <person name="Liu Y."/>
            <person name="Chen T."/>
            <person name="Fang X."/>
            <person name="Walker B."/>
            <person name="Shaw C."/>
        </authorList>
    </citation>
    <scope>NUCLEOTIDE SEQUENCE</scope>
    <source>
        <tissue evidence="11">Skin</tissue>
    </source>
</reference>
<evidence type="ECO:0000256" key="7">
    <source>
        <dbReference type="ARBA" id="ARBA00023157"/>
    </source>
</evidence>
<evidence type="ECO:0000256" key="5">
    <source>
        <dbReference type="ARBA" id="ARBA00022729"/>
    </source>
</evidence>
<gene>
    <name evidence="11" type="primary">ranatuerin-2AMb</name>
</gene>
<feature type="domain" description="Frog antimicrobial peptide propeptide" evidence="9">
    <location>
        <begin position="3"/>
        <end position="37"/>
    </location>
</feature>
<dbReference type="InterPro" id="IPR004275">
    <property type="entry name" value="Frog_antimicrobial_propeptide"/>
</dbReference>
<comment type="subcellular location">
    <subcellularLocation>
        <location evidence="1">Secreted</location>
    </subcellularLocation>
</comment>
<feature type="chain" id="PRO_5002622208" evidence="8">
    <location>
        <begin position="23"/>
        <end position="73"/>
    </location>
</feature>
<evidence type="ECO:0000256" key="2">
    <source>
        <dbReference type="ARBA" id="ARBA00022446"/>
    </source>
</evidence>
<dbReference type="GO" id="GO:0042742">
    <property type="term" value="P:defense response to bacterium"/>
    <property type="evidence" value="ECO:0007669"/>
    <property type="project" value="UniProtKB-KW"/>
</dbReference>
<protein>
    <submittedName>
        <fullName evidence="11">Ranatuerin-2AMb protein</fullName>
    </submittedName>
</protein>
<evidence type="ECO:0000256" key="3">
    <source>
        <dbReference type="ARBA" id="ARBA00022525"/>
    </source>
</evidence>
<feature type="domain" description="Frog antimicrobial peptide brevinin-2/esculentin type" evidence="10">
    <location>
        <begin position="41"/>
        <end position="73"/>
    </location>
</feature>
<keyword evidence="7" id="KW-1015">Disulfide bond</keyword>
<feature type="signal peptide" evidence="8">
    <location>
        <begin position="1"/>
        <end position="22"/>
    </location>
</feature>
<sequence>MFTSKKSMLLLFFLGTISLSLCQEERDADEDEVIEEEVKRGLFSVVKGVLKGVGKNVAGSLLDQLKCKISGGC</sequence>
<evidence type="ECO:0000256" key="6">
    <source>
        <dbReference type="ARBA" id="ARBA00023022"/>
    </source>
</evidence>
<evidence type="ECO:0000259" key="10">
    <source>
        <dbReference type="Pfam" id="PF08023"/>
    </source>
</evidence>
<dbReference type="EMBL" id="AM233684">
    <property type="protein sequence ID" value="CAJ80863.1"/>
    <property type="molecule type" value="mRNA"/>
</dbReference>
<keyword evidence="2" id="KW-0878">Amphibian defense peptide</keyword>
<organism evidence="11">
    <name type="scientific">Rana amurensis</name>
    <name type="common">Siberian wood frog</name>
    <dbReference type="NCBI Taxonomy" id="109177"/>
    <lineage>
        <taxon>Eukaryota</taxon>
        <taxon>Metazoa</taxon>
        <taxon>Chordata</taxon>
        <taxon>Craniata</taxon>
        <taxon>Vertebrata</taxon>
        <taxon>Euteleostomi</taxon>
        <taxon>Amphibia</taxon>
        <taxon>Batrachia</taxon>
        <taxon>Anura</taxon>
        <taxon>Neobatrachia</taxon>
        <taxon>Ranoidea</taxon>
        <taxon>Ranidae</taxon>
        <taxon>Rana</taxon>
        <taxon>Rana</taxon>
    </lineage>
</organism>
<dbReference type="InterPro" id="IPR012521">
    <property type="entry name" value="Antimicrobial_frog_2"/>
</dbReference>
<keyword evidence="5 8" id="KW-0732">Signal</keyword>
<proteinExistence type="evidence at transcript level"/>
<evidence type="ECO:0000259" key="9">
    <source>
        <dbReference type="Pfam" id="PF03032"/>
    </source>
</evidence>
<keyword evidence="3" id="KW-0964">Secreted</keyword>
<dbReference type="Pfam" id="PF03032">
    <property type="entry name" value="FSAP_sig_propep"/>
    <property type="match status" value="1"/>
</dbReference>
<accession>A0AAS0</accession>
<evidence type="ECO:0000256" key="8">
    <source>
        <dbReference type="SAM" id="SignalP"/>
    </source>
</evidence>